<dbReference type="AlphaFoldDB" id="A0A5K7ZML1"/>
<accession>A0A5K7ZML1</accession>
<dbReference type="KEGG" id="dov:DSCO28_02860"/>
<dbReference type="Proteomes" id="UP000425960">
    <property type="component" value="Chromosome"/>
</dbReference>
<gene>
    <name evidence="1" type="ORF">DSCO28_02860</name>
</gene>
<dbReference type="RefSeq" id="WP_155320848.1">
    <property type="nucleotide sequence ID" value="NZ_AP021876.1"/>
</dbReference>
<reference evidence="1 2" key="1">
    <citation type="submission" date="2019-11" db="EMBL/GenBank/DDBJ databases">
        <title>Comparative genomics of hydrocarbon-degrading Desulfosarcina strains.</title>
        <authorList>
            <person name="Watanabe M."/>
            <person name="Kojima H."/>
            <person name="Fukui M."/>
        </authorList>
    </citation>
    <scope>NUCLEOTIDE SEQUENCE [LARGE SCALE GENOMIC DNA]</scope>
    <source>
        <strain evidence="1 2">28bB2T</strain>
    </source>
</reference>
<evidence type="ECO:0000313" key="1">
    <source>
        <dbReference type="EMBL" id="BBO79720.1"/>
    </source>
</evidence>
<dbReference type="EMBL" id="AP021876">
    <property type="protein sequence ID" value="BBO79720.1"/>
    <property type="molecule type" value="Genomic_DNA"/>
</dbReference>
<evidence type="ECO:0000313" key="2">
    <source>
        <dbReference type="Proteomes" id="UP000425960"/>
    </source>
</evidence>
<protein>
    <submittedName>
        <fullName evidence="1">Uncharacterized protein</fullName>
    </submittedName>
</protein>
<proteinExistence type="predicted"/>
<organism evidence="1 2">
    <name type="scientific">Desulfosarcina ovata subsp. sediminis</name>
    <dbReference type="NCBI Taxonomy" id="885957"/>
    <lineage>
        <taxon>Bacteria</taxon>
        <taxon>Pseudomonadati</taxon>
        <taxon>Thermodesulfobacteriota</taxon>
        <taxon>Desulfobacteria</taxon>
        <taxon>Desulfobacterales</taxon>
        <taxon>Desulfosarcinaceae</taxon>
        <taxon>Desulfosarcina</taxon>
    </lineage>
</organism>
<sequence>MAYTPDLSLNSSCSLSRIVWALCIPMPQAIERVFEHLPRILNRNNFCGACRDTNK</sequence>
<name>A0A5K7ZML1_9BACT</name>